<keyword evidence="4" id="KW-1133">Transmembrane helix</keyword>
<dbReference type="NCBIfam" id="TIGR00254">
    <property type="entry name" value="GGDEF"/>
    <property type="match status" value="1"/>
</dbReference>
<evidence type="ECO:0000256" key="1">
    <source>
        <dbReference type="ARBA" id="ARBA00012528"/>
    </source>
</evidence>
<dbReference type="GO" id="GO:1902201">
    <property type="term" value="P:negative regulation of bacterial-type flagellum-dependent cell motility"/>
    <property type="evidence" value="ECO:0007669"/>
    <property type="project" value="TreeGrafter"/>
</dbReference>
<feature type="transmembrane region" description="Helical" evidence="4">
    <location>
        <begin position="53"/>
        <end position="71"/>
    </location>
</feature>
<dbReference type="CDD" id="cd01949">
    <property type="entry name" value="GGDEF"/>
    <property type="match status" value="1"/>
</dbReference>
<dbReference type="Pfam" id="PF00990">
    <property type="entry name" value="GGDEF"/>
    <property type="match status" value="1"/>
</dbReference>
<feature type="region of interest" description="Disordered" evidence="3">
    <location>
        <begin position="362"/>
        <end position="383"/>
    </location>
</feature>
<dbReference type="Gene3D" id="3.30.70.270">
    <property type="match status" value="1"/>
</dbReference>
<dbReference type="GO" id="GO:0005886">
    <property type="term" value="C:plasma membrane"/>
    <property type="evidence" value="ECO:0007669"/>
    <property type="project" value="TreeGrafter"/>
</dbReference>
<comment type="caution">
    <text evidence="6">The sequence shown here is derived from an EMBL/GenBank/DDBJ whole genome shotgun (WGS) entry which is preliminary data.</text>
</comment>
<dbReference type="PROSITE" id="PS50887">
    <property type="entry name" value="GGDEF"/>
    <property type="match status" value="1"/>
</dbReference>
<proteinExistence type="predicted"/>
<evidence type="ECO:0000313" key="6">
    <source>
        <dbReference type="EMBL" id="MBE9398591.1"/>
    </source>
</evidence>
<dbReference type="RefSeq" id="WP_193954227.1">
    <property type="nucleotide sequence ID" value="NZ_JADEYS010000016.1"/>
</dbReference>
<feature type="transmembrane region" description="Helical" evidence="4">
    <location>
        <begin position="207"/>
        <end position="224"/>
    </location>
</feature>
<dbReference type="InterPro" id="IPR050469">
    <property type="entry name" value="Diguanylate_Cyclase"/>
</dbReference>
<dbReference type="InterPro" id="IPR029787">
    <property type="entry name" value="Nucleotide_cyclase"/>
</dbReference>
<comment type="catalytic activity">
    <reaction evidence="2">
        <text>2 GTP = 3',3'-c-di-GMP + 2 diphosphate</text>
        <dbReference type="Rhea" id="RHEA:24898"/>
        <dbReference type="ChEBI" id="CHEBI:33019"/>
        <dbReference type="ChEBI" id="CHEBI:37565"/>
        <dbReference type="ChEBI" id="CHEBI:58805"/>
        <dbReference type="EC" id="2.7.7.65"/>
    </reaction>
</comment>
<dbReference type="InterPro" id="IPR043128">
    <property type="entry name" value="Rev_trsase/Diguanyl_cyclase"/>
</dbReference>
<evidence type="ECO:0000256" key="2">
    <source>
        <dbReference type="ARBA" id="ARBA00034247"/>
    </source>
</evidence>
<dbReference type="SUPFAM" id="SSF55073">
    <property type="entry name" value="Nucleotide cyclase"/>
    <property type="match status" value="1"/>
</dbReference>
<keyword evidence="4" id="KW-0472">Membrane</keyword>
<feature type="transmembrane region" description="Helical" evidence="4">
    <location>
        <begin position="230"/>
        <end position="246"/>
    </location>
</feature>
<dbReference type="SMART" id="SM00267">
    <property type="entry name" value="GGDEF"/>
    <property type="match status" value="1"/>
</dbReference>
<dbReference type="GO" id="GO:0043709">
    <property type="term" value="P:cell adhesion involved in single-species biofilm formation"/>
    <property type="evidence" value="ECO:0007669"/>
    <property type="project" value="TreeGrafter"/>
</dbReference>
<dbReference type="InterPro" id="IPR000160">
    <property type="entry name" value="GGDEF_dom"/>
</dbReference>
<protein>
    <recommendedName>
        <fullName evidence="1">diguanylate cyclase</fullName>
        <ecNumber evidence="1">2.7.7.65</ecNumber>
    </recommendedName>
</protein>
<dbReference type="PANTHER" id="PTHR45138">
    <property type="entry name" value="REGULATORY COMPONENTS OF SENSORY TRANSDUCTION SYSTEM"/>
    <property type="match status" value="1"/>
</dbReference>
<feature type="domain" description="GGDEF" evidence="5">
    <location>
        <begin position="276"/>
        <end position="428"/>
    </location>
</feature>
<feature type="transmembrane region" description="Helical" evidence="4">
    <location>
        <begin position="106"/>
        <end position="125"/>
    </location>
</feature>
<keyword evidence="4" id="KW-0812">Transmembrane</keyword>
<feature type="region of interest" description="Disordered" evidence="3">
    <location>
        <begin position="410"/>
        <end position="443"/>
    </location>
</feature>
<feature type="compositionally biased region" description="Basic residues" evidence="3">
    <location>
        <begin position="434"/>
        <end position="443"/>
    </location>
</feature>
<dbReference type="Proteomes" id="UP000640333">
    <property type="component" value="Unassembled WGS sequence"/>
</dbReference>
<feature type="compositionally biased region" description="Basic and acidic residues" evidence="3">
    <location>
        <begin position="362"/>
        <end position="381"/>
    </location>
</feature>
<evidence type="ECO:0000256" key="4">
    <source>
        <dbReference type="SAM" id="Phobius"/>
    </source>
</evidence>
<name>A0A8J7K7T0_9GAMM</name>
<feature type="transmembrane region" description="Helical" evidence="4">
    <location>
        <begin position="78"/>
        <end position="100"/>
    </location>
</feature>
<reference evidence="6" key="1">
    <citation type="submission" date="2020-10" db="EMBL/GenBank/DDBJ databases">
        <title>Bacterium isolated from coastal waters sediment.</title>
        <authorList>
            <person name="Chen R.-J."/>
            <person name="Lu D.-C."/>
            <person name="Zhu K.-L."/>
            <person name="Du Z.-J."/>
        </authorList>
    </citation>
    <scope>NUCLEOTIDE SEQUENCE</scope>
    <source>
        <strain evidence="6">N1Y112</strain>
    </source>
</reference>
<evidence type="ECO:0000313" key="7">
    <source>
        <dbReference type="Proteomes" id="UP000640333"/>
    </source>
</evidence>
<dbReference type="EMBL" id="JADEYS010000016">
    <property type="protein sequence ID" value="MBE9398591.1"/>
    <property type="molecule type" value="Genomic_DNA"/>
</dbReference>
<gene>
    <name evidence="6" type="ORF">IOQ59_15140</name>
</gene>
<evidence type="ECO:0000259" key="5">
    <source>
        <dbReference type="PROSITE" id="PS50887"/>
    </source>
</evidence>
<dbReference type="PANTHER" id="PTHR45138:SF9">
    <property type="entry name" value="DIGUANYLATE CYCLASE DGCM-RELATED"/>
    <property type="match status" value="1"/>
</dbReference>
<keyword evidence="7" id="KW-1185">Reference proteome</keyword>
<feature type="transmembrane region" description="Helical" evidence="4">
    <location>
        <begin position="137"/>
        <end position="159"/>
    </location>
</feature>
<dbReference type="GO" id="GO:0052621">
    <property type="term" value="F:diguanylate cyclase activity"/>
    <property type="evidence" value="ECO:0007669"/>
    <property type="project" value="UniProtKB-EC"/>
</dbReference>
<accession>A0A8J7K7T0</accession>
<feature type="transmembrane region" description="Helical" evidence="4">
    <location>
        <begin position="179"/>
        <end position="200"/>
    </location>
</feature>
<dbReference type="EC" id="2.7.7.65" evidence="1"/>
<feature type="transmembrane region" description="Helical" evidence="4">
    <location>
        <begin position="21"/>
        <end position="41"/>
    </location>
</feature>
<dbReference type="AlphaFoldDB" id="A0A8J7K7T0"/>
<evidence type="ECO:0000256" key="3">
    <source>
        <dbReference type="SAM" id="MobiDB-lite"/>
    </source>
</evidence>
<organism evidence="6 7">
    <name type="scientific">Pontibacterium sinense</name>
    <dbReference type="NCBI Taxonomy" id="2781979"/>
    <lineage>
        <taxon>Bacteria</taxon>
        <taxon>Pseudomonadati</taxon>
        <taxon>Pseudomonadota</taxon>
        <taxon>Gammaproteobacteria</taxon>
        <taxon>Oceanospirillales</taxon>
        <taxon>Oceanospirillaceae</taxon>
        <taxon>Pontibacterium</taxon>
    </lineage>
</organism>
<sequence length="443" mass="49221">MLFTIISANTFESHKEIRLAIRLLNLLAPATILFIAVVLLIDPVSQLSAANKTSLGQLPYALALVVALLAYGFNRNQILFATLNLISAYLMIQLGLQVSLDQPNAYVLFSILSILLPINITFIATYSERGLFTPLGLTRLAGVLIGYLLLGLLWSNGALATQLPNLPTNMFEMFFAERFLSNMSAVFYGVALLTTLIYFVTQRGHGSAGVLISLVASLFMFIWFDLPNVSTLLVTAALIAMGIAVLQSSHKMAYLDELTEIPARRALQDKLATLGKRYTLAMVDIDHFKKFNDTYGHDIGDQVLRMVAAKLASVSGGGKAYRYGGEEFTLVFPGKDEAQALPFIEQLRELIANYPLYIRGDQRPEDEKRGAQMRKQKETSDHTNVTISIGVCEKTDEYLDASEVMKQADKSLYEAKNNGRNQSVAAHYKPETPKRRRTRKDYV</sequence>